<reference evidence="2" key="1">
    <citation type="submission" date="2024-03" db="EMBL/GenBank/DDBJ databases">
        <title>Chitinophaga horti sp. nov., isolated from garden soil.</title>
        <authorList>
            <person name="Lee D.S."/>
            <person name="Han D.M."/>
            <person name="Baek J.H."/>
            <person name="Choi D.G."/>
            <person name="Jeon J.H."/>
            <person name="Jeon C.O."/>
        </authorList>
    </citation>
    <scope>NUCLEOTIDE SEQUENCE [LARGE SCALE GENOMIC DNA]</scope>
    <source>
        <strain evidence="2">GPA1</strain>
    </source>
</reference>
<dbReference type="EMBL" id="CP149822">
    <property type="protein sequence ID" value="WZN40021.1"/>
    <property type="molecule type" value="Genomic_DNA"/>
</dbReference>
<evidence type="ECO:0000313" key="1">
    <source>
        <dbReference type="EMBL" id="WZN40021.1"/>
    </source>
</evidence>
<protein>
    <recommendedName>
        <fullName evidence="3">Lipoprotein</fullName>
    </recommendedName>
</protein>
<organism evidence="1 2">
    <name type="scientific">Chitinophaga pollutisoli</name>
    <dbReference type="NCBI Taxonomy" id="3133966"/>
    <lineage>
        <taxon>Bacteria</taxon>
        <taxon>Pseudomonadati</taxon>
        <taxon>Bacteroidota</taxon>
        <taxon>Chitinophagia</taxon>
        <taxon>Chitinophagales</taxon>
        <taxon>Chitinophagaceae</taxon>
        <taxon>Chitinophaga</taxon>
    </lineage>
</organism>
<name>A0ABZ2YJW2_9BACT</name>
<gene>
    <name evidence="1" type="ORF">WJU16_18750</name>
</gene>
<evidence type="ECO:0000313" key="2">
    <source>
        <dbReference type="Proteomes" id="UP001485459"/>
    </source>
</evidence>
<evidence type="ECO:0008006" key="3">
    <source>
        <dbReference type="Google" id="ProtNLM"/>
    </source>
</evidence>
<dbReference type="Proteomes" id="UP001485459">
    <property type="component" value="Chromosome"/>
</dbReference>
<sequence length="175" mass="20720">MMKKLVSTFISLFFFSCRFIGDVAFEMKEQCIDEKLIDQKHSLGIIKIKKSFEDTFQIWRKDFEIFGSDKYMEHYVDDIVFLNRDSSKCILLVLKRAREGQISHVFGTARVIKGMMNNGIWNFFASQEFLYERDFFKKYQNNSFGTISKLARYSVLKIGNPPKLGCEIDESYWFK</sequence>
<keyword evidence="2" id="KW-1185">Reference proteome</keyword>
<accession>A0ABZ2YJW2</accession>
<dbReference type="RefSeq" id="WP_341834963.1">
    <property type="nucleotide sequence ID" value="NZ_CP149822.1"/>
</dbReference>
<proteinExistence type="predicted"/>
<dbReference type="PROSITE" id="PS51257">
    <property type="entry name" value="PROKAR_LIPOPROTEIN"/>
    <property type="match status" value="1"/>
</dbReference>